<name>A0A2T3W3Z6_9DEIO</name>
<dbReference type="AlphaFoldDB" id="A0A2T3W3Z6"/>
<gene>
    <name evidence="1" type="ORF">C8263_16960</name>
</gene>
<proteinExistence type="predicted"/>
<dbReference type="EMBL" id="PYSV01000024">
    <property type="protein sequence ID" value="PTA66592.1"/>
    <property type="molecule type" value="Genomic_DNA"/>
</dbReference>
<dbReference type="RefSeq" id="WP_107139328.1">
    <property type="nucleotide sequence ID" value="NZ_PYSV01000024.1"/>
</dbReference>
<accession>A0A2T3W3Z6</accession>
<evidence type="ECO:0000313" key="2">
    <source>
        <dbReference type="Proteomes" id="UP000240317"/>
    </source>
</evidence>
<sequence>MTPTTTLHIDPSVLPETLRPVGELALVWLHDDFTVMFLRAEAASLAERQALLDAHNRHGRDLGHWLWQAERSDTSEALYLFRQLLEMIVSLHHVQN</sequence>
<dbReference type="Proteomes" id="UP000240317">
    <property type="component" value="Unassembled WGS sequence"/>
</dbReference>
<protein>
    <submittedName>
        <fullName evidence="1">Uncharacterized protein</fullName>
    </submittedName>
</protein>
<reference evidence="1 2" key="1">
    <citation type="submission" date="2018-03" db="EMBL/GenBank/DDBJ databases">
        <title>Draft genome of Deinococcus sp. OD32.</title>
        <authorList>
            <person name="Wang X.-P."/>
            <person name="Du Z.-J."/>
        </authorList>
    </citation>
    <scope>NUCLEOTIDE SEQUENCE [LARGE SCALE GENOMIC DNA]</scope>
    <source>
        <strain evidence="1 2">OD32</strain>
    </source>
</reference>
<comment type="caution">
    <text evidence="1">The sequence shown here is derived from an EMBL/GenBank/DDBJ whole genome shotgun (WGS) entry which is preliminary data.</text>
</comment>
<organism evidence="1 2">
    <name type="scientific">Deinococcus arcticus</name>
    <dbReference type="NCBI Taxonomy" id="2136176"/>
    <lineage>
        <taxon>Bacteria</taxon>
        <taxon>Thermotogati</taxon>
        <taxon>Deinococcota</taxon>
        <taxon>Deinococci</taxon>
        <taxon>Deinococcales</taxon>
        <taxon>Deinococcaceae</taxon>
        <taxon>Deinococcus</taxon>
    </lineage>
</organism>
<evidence type="ECO:0000313" key="1">
    <source>
        <dbReference type="EMBL" id="PTA66592.1"/>
    </source>
</evidence>
<keyword evidence="2" id="KW-1185">Reference proteome</keyword>